<evidence type="ECO:0000256" key="2">
    <source>
        <dbReference type="ARBA" id="ARBA00012379"/>
    </source>
</evidence>
<evidence type="ECO:0000256" key="1">
    <source>
        <dbReference type="ARBA" id="ARBA00006581"/>
    </source>
</evidence>
<dbReference type="InterPro" id="IPR029054">
    <property type="entry name" value="dUTPase-like"/>
</dbReference>
<keyword evidence="4" id="KW-0546">Nucleotide metabolism</keyword>
<evidence type="ECO:0000313" key="7">
    <source>
        <dbReference type="EMBL" id="OMI01799.1"/>
    </source>
</evidence>
<dbReference type="RefSeq" id="WP_076763949.1">
    <property type="nucleotide sequence ID" value="NZ_JARMMK010000008.1"/>
</dbReference>
<dbReference type="EMBL" id="MTJL01000033">
    <property type="protein sequence ID" value="OMI01799.1"/>
    <property type="molecule type" value="Genomic_DNA"/>
</dbReference>
<comment type="similarity">
    <text evidence="1">Belongs to the dUTPase family.</text>
</comment>
<dbReference type="Gene3D" id="2.70.40.10">
    <property type="match status" value="1"/>
</dbReference>
<dbReference type="Pfam" id="PF00692">
    <property type="entry name" value="dUTPase"/>
    <property type="match status" value="1"/>
</dbReference>
<dbReference type="EC" id="3.6.1.23" evidence="2"/>
<dbReference type="Proteomes" id="UP000187367">
    <property type="component" value="Unassembled WGS sequence"/>
</dbReference>
<accession>A0A1R1RGN0</accession>
<dbReference type="PANTHER" id="PTHR11241:SF0">
    <property type="entry name" value="DEOXYURIDINE 5'-TRIPHOSPHATE NUCLEOTIDOHYDROLASE"/>
    <property type="match status" value="1"/>
</dbReference>
<evidence type="ECO:0000259" key="6">
    <source>
        <dbReference type="Pfam" id="PF00692"/>
    </source>
</evidence>
<dbReference type="AlphaFoldDB" id="A0A1R1QEP9"/>
<dbReference type="InterPro" id="IPR008181">
    <property type="entry name" value="dUTPase"/>
</dbReference>
<dbReference type="GO" id="GO:0000287">
    <property type="term" value="F:magnesium ion binding"/>
    <property type="evidence" value="ECO:0007669"/>
    <property type="project" value="InterPro"/>
</dbReference>
<dbReference type="OrthoDB" id="9809956at2"/>
<dbReference type="InterPro" id="IPR033704">
    <property type="entry name" value="dUTPase_trimeric"/>
</dbReference>
<keyword evidence="3" id="KW-0378">Hydrolase</keyword>
<evidence type="ECO:0000313" key="8">
    <source>
        <dbReference type="Proteomes" id="UP000187367"/>
    </source>
</evidence>
<dbReference type="GO" id="GO:0004170">
    <property type="term" value="F:dUTP diphosphatase activity"/>
    <property type="evidence" value="ECO:0007669"/>
    <property type="project" value="UniProtKB-EC"/>
</dbReference>
<dbReference type="GO" id="GO:0046081">
    <property type="term" value="P:dUTP catabolic process"/>
    <property type="evidence" value="ECO:0007669"/>
    <property type="project" value="InterPro"/>
</dbReference>
<dbReference type="InterPro" id="IPR036157">
    <property type="entry name" value="dUTPase-like_sf"/>
</dbReference>
<sequence>MTLQIKIKYVDETQARISKIEQGDWVDLRAAEDVSIPKNQFKLIPLGVAMELPEGYEAHVVPRSSTYKNFGVIQTNSMGVIDESYKGDDDFWFFPAYALRDTEIKKGDRICQFRIMKKMPTIELVEVDLLGNENRGGHGSTETK</sequence>
<organism evidence="7 8">
    <name type="scientific">Bacillus swezeyi</name>
    <dbReference type="NCBI Taxonomy" id="1925020"/>
    <lineage>
        <taxon>Bacteria</taxon>
        <taxon>Bacillati</taxon>
        <taxon>Bacillota</taxon>
        <taxon>Bacilli</taxon>
        <taxon>Bacillales</taxon>
        <taxon>Bacillaceae</taxon>
        <taxon>Bacillus</taxon>
    </lineage>
</organism>
<dbReference type="GO" id="GO:0006226">
    <property type="term" value="P:dUMP biosynthetic process"/>
    <property type="evidence" value="ECO:0007669"/>
    <property type="project" value="InterPro"/>
</dbReference>
<evidence type="ECO:0000256" key="4">
    <source>
        <dbReference type="ARBA" id="ARBA00023080"/>
    </source>
</evidence>
<evidence type="ECO:0000256" key="3">
    <source>
        <dbReference type="ARBA" id="ARBA00022801"/>
    </source>
</evidence>
<protein>
    <recommendedName>
        <fullName evidence="2">dUTP diphosphatase</fullName>
        <ecNumber evidence="2">3.6.1.23</ecNumber>
    </recommendedName>
</protein>
<proteinExistence type="inferred from homology"/>
<reference evidence="7 8" key="1">
    <citation type="submission" date="2017-01" db="EMBL/GenBank/DDBJ databases">
        <title>Bacillus phylogenomics.</title>
        <authorList>
            <person name="Dunlap C."/>
        </authorList>
    </citation>
    <scope>NUCLEOTIDE SEQUENCE [LARGE SCALE GENOMIC DNA]</scope>
    <source>
        <strain evidence="7 8">NRRL B-41282</strain>
    </source>
</reference>
<feature type="domain" description="dUTPase-like" evidence="6">
    <location>
        <begin position="27"/>
        <end position="142"/>
    </location>
</feature>
<dbReference type="PANTHER" id="PTHR11241">
    <property type="entry name" value="DEOXYURIDINE 5'-TRIPHOSPHATE NUCLEOTIDOHYDROLASE"/>
    <property type="match status" value="1"/>
</dbReference>
<dbReference type="SUPFAM" id="SSF51283">
    <property type="entry name" value="dUTPase-like"/>
    <property type="match status" value="1"/>
</dbReference>
<comment type="caution">
    <text evidence="7">The sequence shown here is derived from an EMBL/GenBank/DDBJ whole genome shotgun (WGS) entry which is preliminary data.</text>
</comment>
<accession>A0A1R1QEP9</accession>
<gene>
    <name evidence="7" type="ORF">BW143_16365</name>
</gene>
<dbReference type="CDD" id="cd07557">
    <property type="entry name" value="trimeric_dUTPase"/>
    <property type="match status" value="1"/>
</dbReference>
<evidence type="ECO:0000256" key="5">
    <source>
        <dbReference type="ARBA" id="ARBA00047686"/>
    </source>
</evidence>
<name>A0A1R1QEP9_9BACI</name>
<comment type="catalytic activity">
    <reaction evidence="5">
        <text>dUTP + H2O = dUMP + diphosphate + H(+)</text>
        <dbReference type="Rhea" id="RHEA:10248"/>
        <dbReference type="ChEBI" id="CHEBI:15377"/>
        <dbReference type="ChEBI" id="CHEBI:15378"/>
        <dbReference type="ChEBI" id="CHEBI:33019"/>
        <dbReference type="ChEBI" id="CHEBI:61555"/>
        <dbReference type="ChEBI" id="CHEBI:246422"/>
        <dbReference type="EC" id="3.6.1.23"/>
    </reaction>
</comment>
<keyword evidence="8" id="KW-1185">Reference proteome</keyword>